<dbReference type="EMBL" id="VSRR010070655">
    <property type="protein sequence ID" value="MPC86164.1"/>
    <property type="molecule type" value="Genomic_DNA"/>
</dbReference>
<dbReference type="AlphaFoldDB" id="A0A5B7J117"/>
<protein>
    <submittedName>
        <fullName evidence="1">Uncharacterized protein</fullName>
    </submittedName>
</protein>
<dbReference type="Proteomes" id="UP000324222">
    <property type="component" value="Unassembled WGS sequence"/>
</dbReference>
<reference evidence="1 2" key="1">
    <citation type="submission" date="2019-05" db="EMBL/GenBank/DDBJ databases">
        <title>Another draft genome of Portunus trituberculatus and its Hox gene families provides insights of decapod evolution.</title>
        <authorList>
            <person name="Jeong J.-H."/>
            <person name="Song I."/>
            <person name="Kim S."/>
            <person name="Choi T."/>
            <person name="Kim D."/>
            <person name="Ryu S."/>
            <person name="Kim W."/>
        </authorList>
    </citation>
    <scope>NUCLEOTIDE SEQUENCE [LARGE SCALE GENOMIC DNA]</scope>
    <source>
        <tissue evidence="1">Muscle</tissue>
    </source>
</reference>
<gene>
    <name evidence="1" type="ORF">E2C01_080980</name>
</gene>
<sequence length="82" mass="9033">MLLGVTTYVQFPPFHTSITYRCQLPVVNASLYSTTIVKEGVLEFVSSTCESRRFAGGHSHAANTVMDVEVEGLHSLLIMICQ</sequence>
<proteinExistence type="predicted"/>
<evidence type="ECO:0000313" key="1">
    <source>
        <dbReference type="EMBL" id="MPC86164.1"/>
    </source>
</evidence>
<comment type="caution">
    <text evidence="1">The sequence shown here is derived from an EMBL/GenBank/DDBJ whole genome shotgun (WGS) entry which is preliminary data.</text>
</comment>
<keyword evidence="2" id="KW-1185">Reference proteome</keyword>
<organism evidence="1 2">
    <name type="scientific">Portunus trituberculatus</name>
    <name type="common">Swimming crab</name>
    <name type="synonym">Neptunus trituberculatus</name>
    <dbReference type="NCBI Taxonomy" id="210409"/>
    <lineage>
        <taxon>Eukaryota</taxon>
        <taxon>Metazoa</taxon>
        <taxon>Ecdysozoa</taxon>
        <taxon>Arthropoda</taxon>
        <taxon>Crustacea</taxon>
        <taxon>Multicrustacea</taxon>
        <taxon>Malacostraca</taxon>
        <taxon>Eumalacostraca</taxon>
        <taxon>Eucarida</taxon>
        <taxon>Decapoda</taxon>
        <taxon>Pleocyemata</taxon>
        <taxon>Brachyura</taxon>
        <taxon>Eubrachyura</taxon>
        <taxon>Portunoidea</taxon>
        <taxon>Portunidae</taxon>
        <taxon>Portuninae</taxon>
        <taxon>Portunus</taxon>
    </lineage>
</organism>
<accession>A0A5B7J117</accession>
<name>A0A5B7J117_PORTR</name>
<evidence type="ECO:0000313" key="2">
    <source>
        <dbReference type="Proteomes" id="UP000324222"/>
    </source>
</evidence>